<dbReference type="PROSITE" id="PS01360">
    <property type="entry name" value="ZF_MYND_1"/>
    <property type="match status" value="1"/>
</dbReference>
<reference evidence="7" key="2">
    <citation type="submission" date="2022-06" db="UniProtKB">
        <authorList>
            <consortium name="EnsemblMetazoa"/>
        </authorList>
    </citation>
    <scope>IDENTIFICATION</scope>
</reference>
<dbReference type="KEGG" id="api:100574457"/>
<keyword evidence="3" id="KW-0862">Zinc</keyword>
<organism evidence="7 8">
    <name type="scientific">Acyrthosiphon pisum</name>
    <name type="common">Pea aphid</name>
    <dbReference type="NCBI Taxonomy" id="7029"/>
    <lineage>
        <taxon>Eukaryota</taxon>
        <taxon>Metazoa</taxon>
        <taxon>Ecdysozoa</taxon>
        <taxon>Arthropoda</taxon>
        <taxon>Hexapoda</taxon>
        <taxon>Insecta</taxon>
        <taxon>Pterygota</taxon>
        <taxon>Neoptera</taxon>
        <taxon>Paraneoptera</taxon>
        <taxon>Hemiptera</taxon>
        <taxon>Sternorrhyncha</taxon>
        <taxon>Aphidomorpha</taxon>
        <taxon>Aphidoidea</taxon>
        <taxon>Aphididae</taxon>
        <taxon>Macrosiphini</taxon>
        <taxon>Acyrthosiphon</taxon>
    </lineage>
</organism>
<feature type="region of interest" description="Disordered" evidence="5">
    <location>
        <begin position="44"/>
        <end position="65"/>
    </location>
</feature>
<evidence type="ECO:0000313" key="8">
    <source>
        <dbReference type="Proteomes" id="UP000007819"/>
    </source>
</evidence>
<sequence>MPRKHNFSKKNIDDTFKQLFYDKCVVNLTREVIENKKLSLENTTKEDGNTSKQNNISIDEEPVKKKQKLDTNGIDILKLEFREGETQFKSKVKSSLRPNNEISSANTKEVPTVIDCATESATSSAENVRPKIWVKDFKKMVDEAYLSSNKTNETKPPVNGKNHVKWNLIEIETLHNEYFSKSVQVNIVTIANIINVISMSNEYLEAQLDESTEKRSEAEKIKYICDARRLHERYNRILETKLNKKCIDITSSFKKVDFYSAFIMFFLSILTVLRVLDQTKFGNNCQELFEIVKKLLPESLINNECNHPNIFATFQSKSFYSDCMNVLSVINDSRDTDPGVTDRMPLYFLKTENSLGYFKAVINAVTSDSNEDLSLLIDNATFNCYYSSEHTDSVVLSTLQHSNYNTPVTETIQSPINSNEAMPHQSLSKNQEGTCTHNPVLIASKAQVIGNTAIEPSIVTSQSLTPPTTTCGIFQQKIQNKNTVANSYPHTAVCNTIFIDNNLYQLVKEPSGQLRAVLMPTKPISPLLQGTALLSDTTTSTPTITTSQSVNGPSGQMREVDNGTFIPPQTVNFKCDEGHCNIPATITCKCRKVNYCSHICRKRHWYVHYTDCEEKQTRP</sequence>
<protein>
    <recommendedName>
        <fullName evidence="6">MYND-type domain-containing protein</fullName>
    </recommendedName>
</protein>
<evidence type="ECO:0000256" key="3">
    <source>
        <dbReference type="ARBA" id="ARBA00022833"/>
    </source>
</evidence>
<evidence type="ECO:0000256" key="4">
    <source>
        <dbReference type="PROSITE-ProRule" id="PRU00134"/>
    </source>
</evidence>
<dbReference type="RefSeq" id="XP_016661575.1">
    <property type="nucleotide sequence ID" value="XM_016806086.2"/>
</dbReference>
<dbReference type="OrthoDB" id="57654at2759"/>
<evidence type="ECO:0000259" key="6">
    <source>
        <dbReference type="PROSITE" id="PS50865"/>
    </source>
</evidence>
<accession>A0A8R2D4U8</accession>
<dbReference type="PROSITE" id="PS50865">
    <property type="entry name" value="ZF_MYND_2"/>
    <property type="match status" value="1"/>
</dbReference>
<keyword evidence="2 4" id="KW-0863">Zinc-finger</keyword>
<feature type="domain" description="MYND-type" evidence="6">
    <location>
        <begin position="572"/>
        <end position="612"/>
    </location>
</feature>
<proteinExistence type="predicted"/>
<evidence type="ECO:0000256" key="5">
    <source>
        <dbReference type="SAM" id="MobiDB-lite"/>
    </source>
</evidence>
<keyword evidence="1" id="KW-0479">Metal-binding</keyword>
<dbReference type="AlphaFoldDB" id="A0A8R2D4U8"/>
<dbReference type="InterPro" id="IPR002893">
    <property type="entry name" value="Znf_MYND"/>
</dbReference>
<dbReference type="Proteomes" id="UP000007819">
    <property type="component" value="Chromosome A2"/>
</dbReference>
<dbReference type="GO" id="GO:0008270">
    <property type="term" value="F:zinc ion binding"/>
    <property type="evidence" value="ECO:0007669"/>
    <property type="project" value="UniProtKB-KW"/>
</dbReference>
<reference evidence="8" key="1">
    <citation type="submission" date="2010-06" db="EMBL/GenBank/DDBJ databases">
        <authorList>
            <person name="Jiang H."/>
            <person name="Abraham K."/>
            <person name="Ali S."/>
            <person name="Alsbrooks S.L."/>
            <person name="Anim B.N."/>
            <person name="Anosike U.S."/>
            <person name="Attaway T."/>
            <person name="Bandaranaike D.P."/>
            <person name="Battles P.K."/>
            <person name="Bell S.N."/>
            <person name="Bell A.V."/>
            <person name="Beltran B."/>
            <person name="Bickham C."/>
            <person name="Bustamante Y."/>
            <person name="Caleb T."/>
            <person name="Canada A."/>
            <person name="Cardenas V."/>
            <person name="Carter K."/>
            <person name="Chacko J."/>
            <person name="Chandrabose M.N."/>
            <person name="Chavez D."/>
            <person name="Chavez A."/>
            <person name="Chen L."/>
            <person name="Chu H.-S."/>
            <person name="Claassen K.J."/>
            <person name="Cockrell R."/>
            <person name="Collins M."/>
            <person name="Cooper J.A."/>
            <person name="Cree A."/>
            <person name="Curry S.M."/>
            <person name="Da Y."/>
            <person name="Dao M.D."/>
            <person name="Das B."/>
            <person name="Davila M.-L."/>
            <person name="Davy-Carroll L."/>
            <person name="Denson S."/>
            <person name="Dinh H."/>
            <person name="Ebong V.E."/>
            <person name="Edwards J.R."/>
            <person name="Egan A."/>
            <person name="El-Daye J."/>
            <person name="Escobedo L."/>
            <person name="Fernandez S."/>
            <person name="Fernando P.R."/>
            <person name="Flagg N."/>
            <person name="Forbes L.D."/>
            <person name="Fowler R.G."/>
            <person name="Fu Q."/>
            <person name="Gabisi R.A."/>
            <person name="Ganer J."/>
            <person name="Garbino Pronczuk A."/>
            <person name="Garcia R.M."/>
            <person name="Garner T."/>
            <person name="Garrett T.E."/>
            <person name="Gonzalez D.A."/>
            <person name="Hamid H."/>
            <person name="Hawkins E.S."/>
            <person name="Hirani K."/>
            <person name="Hogues M.E."/>
            <person name="Hollins B."/>
            <person name="Hsiao C.-H."/>
            <person name="Jabil R."/>
            <person name="James M.L."/>
            <person name="Jhangiani S.N."/>
            <person name="Johnson B."/>
            <person name="Johnson Q."/>
            <person name="Joshi V."/>
            <person name="Kalu J.B."/>
            <person name="Kam C."/>
            <person name="Kashfia A."/>
            <person name="Keebler J."/>
            <person name="Kisamo H."/>
            <person name="Kovar C.L."/>
            <person name="Lago L.A."/>
            <person name="Lai C.-Y."/>
            <person name="Laidlaw J."/>
            <person name="Lara F."/>
            <person name="Le T.-K."/>
            <person name="Lee S.L."/>
            <person name="Legall F.H."/>
            <person name="Lemon S.J."/>
            <person name="Lewis L.R."/>
            <person name="Li B."/>
            <person name="Liu Y."/>
            <person name="Liu Y.-S."/>
            <person name="Lopez J."/>
            <person name="Lozado R.J."/>
            <person name="Lu J."/>
            <person name="Madu R.C."/>
            <person name="Maheshwari M."/>
            <person name="Maheshwari R."/>
            <person name="Malloy K."/>
            <person name="Martinez E."/>
            <person name="Mathew T."/>
            <person name="Mercado I.C."/>
            <person name="Mercado C."/>
            <person name="Meyer B."/>
            <person name="Montgomery K."/>
            <person name="Morgan M.B."/>
            <person name="Munidasa M."/>
            <person name="Nazareth L.V."/>
            <person name="Nelson J."/>
            <person name="Ng B.M."/>
            <person name="Nguyen N.B."/>
            <person name="Nguyen P.Q."/>
            <person name="Nguyen T."/>
            <person name="Obregon M."/>
            <person name="Okwuonu G.O."/>
            <person name="Onwere C.G."/>
            <person name="Orozco G."/>
            <person name="Parra A."/>
            <person name="Patel S."/>
            <person name="Patil S."/>
            <person name="Perez A."/>
            <person name="Perez Y."/>
            <person name="Pham C."/>
            <person name="Primus E.L."/>
            <person name="Pu L.-L."/>
            <person name="Puazo M."/>
            <person name="Qin X."/>
            <person name="Quiroz J.B."/>
            <person name="Reese J."/>
            <person name="Richards S."/>
            <person name="Rives C.M."/>
            <person name="Robberts R."/>
            <person name="Ruiz S.J."/>
            <person name="Ruiz M.J."/>
            <person name="Santibanez J."/>
            <person name="Schneider B.W."/>
            <person name="Sisson I."/>
            <person name="Smith M."/>
            <person name="Sodergren E."/>
            <person name="Song X.-Z."/>
            <person name="Song B.B."/>
            <person name="Summersgill H."/>
            <person name="Thelus R."/>
            <person name="Thornton R.D."/>
            <person name="Trejos Z.Y."/>
            <person name="Usmani K."/>
            <person name="Vattathil S."/>
            <person name="Villasana D."/>
            <person name="Walker D.L."/>
            <person name="Wang S."/>
            <person name="Wang K."/>
            <person name="White C.S."/>
            <person name="Williams A.C."/>
            <person name="Williamson J."/>
            <person name="Wilson K."/>
            <person name="Woghiren I.O."/>
            <person name="Woodworth J.R."/>
            <person name="Worley K.C."/>
            <person name="Wright R.A."/>
            <person name="Wu W."/>
            <person name="Young L."/>
            <person name="Zhang L."/>
            <person name="Zhang J."/>
            <person name="Zhu Y."/>
            <person name="Muzny D.M."/>
            <person name="Weinstock G."/>
            <person name="Gibbs R.A."/>
        </authorList>
    </citation>
    <scope>NUCLEOTIDE SEQUENCE [LARGE SCALE GENOMIC DNA]</scope>
    <source>
        <strain evidence="8">LSR1</strain>
    </source>
</reference>
<keyword evidence="8" id="KW-1185">Reference proteome</keyword>
<evidence type="ECO:0000256" key="2">
    <source>
        <dbReference type="ARBA" id="ARBA00022771"/>
    </source>
</evidence>
<dbReference type="GeneID" id="100574457"/>
<evidence type="ECO:0000313" key="7">
    <source>
        <dbReference type="EnsemblMetazoa" id="XP_016661575.1"/>
    </source>
</evidence>
<dbReference type="EnsemblMetazoa" id="XM_016806086.2">
    <property type="protein sequence ID" value="XP_016661575.1"/>
    <property type="gene ID" value="LOC100574457"/>
</dbReference>
<evidence type="ECO:0000256" key="1">
    <source>
        <dbReference type="ARBA" id="ARBA00022723"/>
    </source>
</evidence>
<name>A0A8R2D4U8_ACYPI</name>